<proteinExistence type="predicted"/>
<accession>A0A968GDQ0</accession>
<dbReference type="AlphaFoldDB" id="A0A968GDQ0"/>
<protein>
    <submittedName>
        <fullName evidence="1">Uncharacterized protein</fullName>
    </submittedName>
</protein>
<comment type="caution">
    <text evidence="1">The sequence shown here is derived from an EMBL/GenBank/DDBJ whole genome shotgun (WGS) entry which is preliminary data.</text>
</comment>
<gene>
    <name evidence="1" type="ORF">HCT46_06660</name>
</gene>
<sequence length="318" mass="37171">MRIVFLVTLSSYLPAKPLHLTTAQAVVMLEYIAKAIEQNTIFIALHPHATWHDLPHKEVRHLYSIIPSDNPHLTRAIDTYTYLQSMKLLALEHQVDIIDLIEIHEVIQRWSGTTPTLFMMLLTPNSNDSTEILPWSDTTPKNRISYAIAYLQWLHALDDHDRTKEIERSFHAYYHNDLAILIENIPYLEQERQRIRDVASYQQKLLALQAWMSQSSIANDTQQEELLRDIFGPEILQRWQIHYPLLLDANHALGQMTISIAVQLTNETHIDRLERYQAIFTHHAYDLAYEIFSREKKYGSMLHKIAKTVEKQDVTISQ</sequence>
<evidence type="ECO:0000313" key="1">
    <source>
        <dbReference type="EMBL" id="NIZ47588.1"/>
    </source>
</evidence>
<reference evidence="1" key="1">
    <citation type="submission" date="2020-03" db="EMBL/GenBank/DDBJ databases">
        <title>Spirochaetal bacteria isolated from arthropods constitute a novel genus Entomospira genus novum within the order Spirochaetales.</title>
        <authorList>
            <person name="Grana-Miraglia L."/>
            <person name="Sikutova S."/>
            <person name="Fingerle V."/>
            <person name="Sing A."/>
            <person name="Castillo-Ramirez S."/>
            <person name="Margos G."/>
            <person name="Rudolf I."/>
        </authorList>
    </citation>
    <scope>NUCLEOTIDE SEQUENCE</scope>
    <source>
        <strain evidence="1">BR208</strain>
    </source>
</reference>
<dbReference type="EMBL" id="JAATLK010000002">
    <property type="protein sequence ID" value="NIZ47588.1"/>
    <property type="molecule type" value="Genomic_DNA"/>
</dbReference>
<organism evidence="1 2">
    <name type="scientific">Entomospira nematocerorum</name>
    <dbReference type="NCBI Taxonomy" id="2719987"/>
    <lineage>
        <taxon>Bacteria</taxon>
        <taxon>Pseudomonadati</taxon>
        <taxon>Spirochaetota</taxon>
        <taxon>Spirochaetia</taxon>
        <taxon>Spirochaetales</taxon>
        <taxon>Spirochaetaceae</taxon>
        <taxon>Entomospira</taxon>
    </lineage>
</organism>
<dbReference type="Proteomes" id="UP000752013">
    <property type="component" value="Unassembled WGS sequence"/>
</dbReference>
<dbReference type="RefSeq" id="WP_167704171.1">
    <property type="nucleotide sequence ID" value="NZ_JAATLK010000002.1"/>
</dbReference>
<name>A0A968GDQ0_9SPIO</name>
<evidence type="ECO:0000313" key="2">
    <source>
        <dbReference type="Proteomes" id="UP000752013"/>
    </source>
</evidence>
<keyword evidence="2" id="KW-1185">Reference proteome</keyword>